<dbReference type="VEuPathDB" id="AmoebaDB:EHI5A_176920"/>
<dbReference type="Pfam" id="PF03348">
    <property type="entry name" value="Serinc"/>
    <property type="match status" value="2"/>
</dbReference>
<dbReference type="GO" id="GO:0016020">
    <property type="term" value="C:membrane"/>
    <property type="evidence" value="ECO:0007669"/>
    <property type="project" value="UniProtKB-SubCell"/>
</dbReference>
<feature type="transmembrane region" description="Helical" evidence="6">
    <location>
        <begin position="269"/>
        <end position="290"/>
    </location>
</feature>
<keyword evidence="3 6" id="KW-0812">Transmembrane</keyword>
<feature type="transmembrane region" description="Helical" evidence="6">
    <location>
        <begin position="316"/>
        <end position="334"/>
    </location>
</feature>
<keyword evidence="5 6" id="KW-0472">Membrane</keyword>
<feature type="transmembrane region" description="Helical" evidence="6">
    <location>
        <begin position="93"/>
        <end position="110"/>
    </location>
</feature>
<evidence type="ECO:0000256" key="6">
    <source>
        <dbReference type="SAM" id="Phobius"/>
    </source>
</evidence>
<dbReference type="EMBL" id="BDEQ01000001">
    <property type="protein sequence ID" value="GAT97894.1"/>
    <property type="molecule type" value="Genomic_DNA"/>
</dbReference>
<dbReference type="PANTHER" id="PTHR10383">
    <property type="entry name" value="SERINE INCORPORATOR"/>
    <property type="match status" value="1"/>
</dbReference>
<accession>A0A175JX22</accession>
<feature type="transmembrane region" description="Helical" evidence="6">
    <location>
        <begin position="365"/>
        <end position="382"/>
    </location>
</feature>
<comment type="similarity">
    <text evidence="2">Belongs to the TDE1 family.</text>
</comment>
<reference evidence="7 8" key="1">
    <citation type="submission" date="2016-05" db="EMBL/GenBank/DDBJ databases">
        <title>First whole genome sequencing of Entamoeba histolytica HM1:IMSS-clone-6.</title>
        <authorList>
            <person name="Mukherjee Avik.K."/>
            <person name="Izumyama S."/>
            <person name="Nakada-Tsukui K."/>
            <person name="Nozaki T."/>
        </authorList>
    </citation>
    <scope>NUCLEOTIDE SEQUENCE [LARGE SCALE GENOMIC DNA]</scope>
    <source>
        <strain evidence="7 8">HM1:IMSS clone 6</strain>
    </source>
</reference>
<feature type="transmembrane region" description="Helical" evidence="6">
    <location>
        <begin position="131"/>
        <end position="148"/>
    </location>
</feature>
<feature type="transmembrane region" description="Helical" evidence="6">
    <location>
        <begin position="154"/>
        <end position="174"/>
    </location>
</feature>
<dbReference type="eggNOG" id="KOG2592">
    <property type="taxonomic scope" value="Eukaryota"/>
</dbReference>
<proteinExistence type="inferred from homology"/>
<dbReference type="InterPro" id="IPR005016">
    <property type="entry name" value="TDE1/TMS"/>
</dbReference>
<feature type="transmembrane region" description="Helical" evidence="6">
    <location>
        <begin position="195"/>
        <end position="223"/>
    </location>
</feature>
<evidence type="ECO:0000256" key="4">
    <source>
        <dbReference type="ARBA" id="ARBA00022989"/>
    </source>
</evidence>
<dbReference type="AlphaFoldDB" id="A0A175JX22"/>
<name>A0A175JX22_ENTHI</name>
<evidence type="ECO:0000313" key="8">
    <source>
        <dbReference type="Proteomes" id="UP000078387"/>
    </source>
</evidence>
<comment type="caution">
    <text evidence="7">The sequence shown here is derived from an EMBL/GenBank/DDBJ whole genome shotgun (WGS) entry which is preliminary data.</text>
</comment>
<feature type="transmembrane region" description="Helical" evidence="6">
    <location>
        <begin position="34"/>
        <end position="53"/>
    </location>
</feature>
<protein>
    <submittedName>
        <fullName evidence="7">Uncharacterized protein</fullName>
    </submittedName>
</protein>
<dbReference type="VEuPathDB" id="AmoebaDB:KM1_239190"/>
<gene>
    <name evidence="7" type="ORF">CL6EHI_063000</name>
</gene>
<evidence type="ECO:0000256" key="3">
    <source>
        <dbReference type="ARBA" id="ARBA00022692"/>
    </source>
</evidence>
<evidence type="ECO:0000313" key="7">
    <source>
        <dbReference type="EMBL" id="GAT97894.1"/>
    </source>
</evidence>
<organism evidence="7 8">
    <name type="scientific">Entamoeba histolytica</name>
    <dbReference type="NCBI Taxonomy" id="5759"/>
    <lineage>
        <taxon>Eukaryota</taxon>
        <taxon>Amoebozoa</taxon>
        <taxon>Evosea</taxon>
        <taxon>Archamoebae</taxon>
        <taxon>Mastigamoebida</taxon>
        <taxon>Entamoebidae</taxon>
        <taxon>Entamoeba</taxon>
    </lineage>
</organism>
<dbReference type="Proteomes" id="UP000078387">
    <property type="component" value="Unassembled WGS sequence"/>
</dbReference>
<comment type="subcellular location">
    <subcellularLocation>
        <location evidence="1">Membrane</location>
        <topology evidence="1">Multi-pass membrane protein</topology>
    </subcellularLocation>
</comment>
<feature type="transmembrane region" description="Helical" evidence="6">
    <location>
        <begin position="402"/>
        <end position="429"/>
    </location>
</feature>
<evidence type="ECO:0000256" key="2">
    <source>
        <dbReference type="ARBA" id="ARBA00006665"/>
    </source>
</evidence>
<dbReference type="VEuPathDB" id="AmoebaDB:EHI8A_160140"/>
<sequence length="437" mass="50526">MQRIKNICSSSSHVILNVFNFINEKTVNFKRISIVKIFYLGMFSFYGVMSYLFSDFISRTKIMQVLVELPVMTSIFSCSNSSCIAYVCLTRLMEAYFFYHFTLFLMSLFIQSDNENSLLIHFHDHEWGFKFCYINILIIIVFVFPLWFHYIFYWVSVIGASLFILYSLISFLNFAAVLNNKLVNKVNPDRRFDPYVFLLIFISFLSFSFSLGISLFILIQFSHSATSAGTCASKFWNIIFTSFNLLLSVIGTVVSLLPIVREYKPNSGIFQSGIVSAYTAYLLLDAILSLPCSEKNGCWTVTDCQESTALISNYDVTSFLGIFFTIAVIAYQTYRNSTEISEMSFIDDKLPDKIDNLTGEIHRRYCFWKFHATFCIASLFMLQNMTDWSVFKTNPARVETGYYAFFFKIGICVLCHLLYIWTLLAPALFPNRNFSKI</sequence>
<evidence type="ECO:0000256" key="5">
    <source>
        <dbReference type="ARBA" id="ARBA00023136"/>
    </source>
</evidence>
<feature type="transmembrane region" description="Helical" evidence="6">
    <location>
        <begin position="235"/>
        <end position="257"/>
    </location>
</feature>
<dbReference type="VEuPathDB" id="AmoebaDB:EHI_063000"/>
<keyword evidence="4 6" id="KW-1133">Transmembrane helix</keyword>
<dbReference type="VEuPathDB" id="AmoebaDB:EHI7A_149690"/>
<evidence type="ECO:0000256" key="1">
    <source>
        <dbReference type="ARBA" id="ARBA00004141"/>
    </source>
</evidence>
<dbReference type="PANTHER" id="PTHR10383:SF9">
    <property type="entry name" value="SERINE INCORPORATOR, ISOFORM F"/>
    <property type="match status" value="1"/>
</dbReference>